<dbReference type="RefSeq" id="WP_251812095.1">
    <property type="nucleotide sequence ID" value="NZ_CP101527.1"/>
</dbReference>
<dbReference type="KEGG" id="asem:NNL22_06715"/>
<gene>
    <name evidence="1" type="ORF">NNL22_06715</name>
</gene>
<dbReference type="AlphaFoldDB" id="A0A9E8HKT2"/>
<evidence type="ECO:0000313" key="1">
    <source>
        <dbReference type="EMBL" id="UZW76269.1"/>
    </source>
</evidence>
<sequence>MTELSQEVLQEFSDQIAEICEQMELEPDQMLEAIGSTFIGAVMSFGKTSYQVEISGVASAEVETMFEASD</sequence>
<reference evidence="1" key="1">
    <citation type="submission" date="2022-07" db="EMBL/GenBank/DDBJ databases">
        <title>Alkalimarinus sp. nov., isolated from gut of a Alitta virens.</title>
        <authorList>
            <person name="Yang A.I."/>
            <person name="Shin N.-R."/>
        </authorList>
    </citation>
    <scope>NUCLEOTIDE SEQUENCE</scope>
    <source>
        <strain evidence="1">FA028</strain>
    </source>
</reference>
<organism evidence="1 2">
    <name type="scientific">Alkalimarinus sediminis</name>
    <dbReference type="NCBI Taxonomy" id="1632866"/>
    <lineage>
        <taxon>Bacteria</taxon>
        <taxon>Pseudomonadati</taxon>
        <taxon>Pseudomonadota</taxon>
        <taxon>Gammaproteobacteria</taxon>
        <taxon>Alteromonadales</taxon>
        <taxon>Alteromonadaceae</taxon>
        <taxon>Alkalimarinus</taxon>
    </lineage>
</organism>
<proteinExistence type="predicted"/>
<dbReference type="Proteomes" id="UP001164472">
    <property type="component" value="Chromosome"/>
</dbReference>
<accession>A0A9E8HKT2</accession>
<keyword evidence="2" id="KW-1185">Reference proteome</keyword>
<evidence type="ECO:0000313" key="2">
    <source>
        <dbReference type="Proteomes" id="UP001164472"/>
    </source>
</evidence>
<dbReference type="EMBL" id="CP101527">
    <property type="protein sequence ID" value="UZW76269.1"/>
    <property type="molecule type" value="Genomic_DNA"/>
</dbReference>
<protein>
    <submittedName>
        <fullName evidence="1">Uncharacterized protein</fullName>
    </submittedName>
</protein>
<name>A0A9E8HKT2_9ALTE</name>